<sequence length="590" mass="68228">MKDRNFEQLLEVINGNSTHQSNLEKLITNSIPELESNFEILELEKKLIITKFSLGLMEFKSDSKTFHQARMSLLALILEKQEIKEILEFNFNGFNPSVHILHSVEIASLEIRLFLESKLVELEDFKFSLDESKDKKQIQDDEEIDLLTSSFRILDSLLTQLNKDENLDFLEFSEKITGVQVVELLDSSKGTAKHCIEFVLDIEGIIRDEYEMDLNKGVLELKGNTNSKTSSLYWIIYYSCSISSKWQINEPDQDLDKYIKLLEIASRYLNPLHFASVFPTLIHISVIDWANIPGILETILTSMLSFSTLIKQENKKEGIYSGLYYAALLITSAWWSPGIDTYRIAASKIKDGSRSLEYISRNYLNLDHLDKIQDSKVSLSKLRVEEEQKSGTKMPEFVPLDTNAIPEYSFEDNPGVDRVRRISLIIFGLIKEIYQEDINQFQGDQINKILFIRHLDDPNSQNFEKCSAFIQTIICILTLLTCRVQNSYIPSELWNIIFKLIIVLTPKSSKGYYYDSPRKITFFISLLRTTAIAFSSGYSDQAKQFDKLLEDLKIETTYNIPKLIIRDDCEEFSEQDEESIKFFRNLLDIS</sequence>
<dbReference type="EMBL" id="LN877947">
    <property type="protein sequence ID" value="CUV04232.1"/>
    <property type="molecule type" value="Genomic_DNA"/>
</dbReference>
<protein>
    <submittedName>
        <fullName evidence="1">Uncharacterized protein</fullName>
    </submittedName>
</protein>
<dbReference type="VEuPathDB" id="CryptoDB:GY17_00001300"/>
<organism evidence="1">
    <name type="scientific">Cryptosporidium hominis</name>
    <dbReference type="NCBI Taxonomy" id="237895"/>
    <lineage>
        <taxon>Eukaryota</taxon>
        <taxon>Sar</taxon>
        <taxon>Alveolata</taxon>
        <taxon>Apicomplexa</taxon>
        <taxon>Conoidasida</taxon>
        <taxon>Coccidia</taxon>
        <taxon>Eucoccidiorida</taxon>
        <taxon>Eimeriorina</taxon>
        <taxon>Cryptosporidiidae</taxon>
        <taxon>Cryptosporidium</taxon>
    </lineage>
</organism>
<dbReference type="EMBL" id="JTAI01000044">
    <property type="protein sequence ID" value="PPS96960.1"/>
    <property type="molecule type" value="Genomic_DNA"/>
</dbReference>
<reference evidence="1" key="2">
    <citation type="submission" date="2015-08" db="EMBL/GenBank/DDBJ databases">
        <authorList>
            <person name="Babu N.S."/>
            <person name="Beckwith C.J."/>
            <person name="Beseler K.G."/>
            <person name="Brison A."/>
            <person name="Carone J.V."/>
            <person name="Caskin T.P."/>
            <person name="Diamond M."/>
            <person name="Durham M.E."/>
            <person name="Foxe J.M."/>
            <person name="Go M."/>
            <person name="Henderson B.A."/>
            <person name="Jones I.B."/>
            <person name="McGettigan J.A."/>
            <person name="Micheletti S.J."/>
            <person name="Nasrallah M.E."/>
            <person name="Ortiz D."/>
            <person name="Piller C.R."/>
            <person name="Privatt S.R."/>
            <person name="Schneider S.L."/>
            <person name="Sharp S."/>
            <person name="Smith T.C."/>
            <person name="Stanton J.D."/>
            <person name="Ullery H.E."/>
            <person name="Wilson R.J."/>
            <person name="Serrano M.G."/>
            <person name="Buck G."/>
            <person name="Lee V."/>
            <person name="Wang Y."/>
            <person name="Carvalho R."/>
            <person name="Voegtly L."/>
            <person name="Shi R."/>
            <person name="Duckworth R."/>
            <person name="Johnson A."/>
            <person name="Loviza R."/>
            <person name="Walstead R."/>
            <person name="Shah Z."/>
            <person name="Kiflezghi M."/>
            <person name="Wade K."/>
            <person name="Ball S.L."/>
            <person name="Bradley K.W."/>
            <person name="Asai D.J."/>
            <person name="Bowman C.A."/>
            <person name="Russell D.A."/>
            <person name="Pope W.H."/>
            <person name="Jacobs-Sera D."/>
            <person name="Hendrix R.W."/>
            <person name="Hatfull G.F."/>
        </authorList>
    </citation>
    <scope>NUCLEOTIDE SEQUENCE [LARGE SCALE GENOMIC DNA]</scope>
</reference>
<gene>
    <name evidence="1" type="ORF">CHUDEA1_2900</name>
    <name evidence="2" type="ORF">GY17_00001300</name>
</gene>
<name>A0A0S4TAP0_CRYHO</name>
<reference evidence="2 3" key="1">
    <citation type="submission" date="2014-11" db="EMBL/GenBank/DDBJ databases">
        <title>Comparative genomic analysis of Cryptosporidium hominis reveals occurrence of genetic recombination in virulent subtypes.</title>
        <authorList>
            <person name="Guo Y."/>
            <person name="Tang K."/>
            <person name="Frace M."/>
            <person name="Li N."/>
            <person name="Roellig D.M."/>
            <person name="Sammons S."/>
            <person name="Knipe K."/>
            <person name="Rowe L."/>
            <person name="Feng Y."/>
            <person name="Xiao L."/>
        </authorList>
    </citation>
    <scope>NUCLEOTIDE SEQUENCE [LARGE SCALE GENOMIC DNA]</scope>
    <source>
        <strain evidence="2">30976</strain>
    </source>
</reference>
<dbReference type="OrthoDB" id="340569at2759"/>
<dbReference type="VEuPathDB" id="CryptoDB:ChTU502y2012_412g0305"/>
<dbReference type="Proteomes" id="UP001429100">
    <property type="component" value="Unassembled WGS sequence"/>
</dbReference>
<proteinExistence type="predicted"/>
<evidence type="ECO:0000313" key="3">
    <source>
        <dbReference type="Proteomes" id="UP001429100"/>
    </source>
</evidence>
<dbReference type="AlphaFoldDB" id="A0A0S4TAP0"/>
<keyword evidence="3" id="KW-1185">Reference proteome</keyword>
<dbReference type="VEuPathDB" id="CryptoDB:CHUDEA1_2900"/>
<reference evidence="2 3" key="3">
    <citation type="submission" date="2017-10" db="EMBL/GenBank/DDBJ databases">
        <title>Consistent, comparative and evidence-based genome annotation and re-annotation for the closely-related species, Cryptosporidium parvum, C. hominis and C. tyzzeri.</title>
        <authorList>
            <person name="Baptista R.P."/>
            <person name="Li Y."/>
            <person name="Sateriale A."/>
            <person name="Striepen B."/>
            <person name="Kissinger J.C."/>
        </authorList>
    </citation>
    <scope>NUCLEOTIDE SEQUENCE [LARGE SCALE GENOMIC DNA]</scope>
    <source>
        <strain evidence="2">30976</strain>
    </source>
</reference>
<dbReference type="Proteomes" id="UP000199752">
    <property type="component" value="Chromosome 1"/>
</dbReference>
<evidence type="ECO:0000313" key="2">
    <source>
        <dbReference type="EMBL" id="PPS96960.1"/>
    </source>
</evidence>
<dbReference type="VEuPathDB" id="CryptoDB:Chro.10323"/>
<accession>A0A0S4TAP0</accession>
<evidence type="ECO:0000313" key="1">
    <source>
        <dbReference type="EMBL" id="CUV04232.1"/>
    </source>
</evidence>